<feature type="domain" description="Protein kinase" evidence="7">
    <location>
        <begin position="129"/>
        <end position="429"/>
    </location>
</feature>
<dbReference type="AlphaFoldDB" id="A0A8T1V9K4"/>
<dbReference type="Proteomes" id="UP000694044">
    <property type="component" value="Unassembled WGS sequence"/>
</dbReference>
<evidence type="ECO:0000259" key="7">
    <source>
        <dbReference type="PROSITE" id="PS50011"/>
    </source>
</evidence>
<dbReference type="GO" id="GO:0005524">
    <property type="term" value="F:ATP binding"/>
    <property type="evidence" value="ECO:0007669"/>
    <property type="project" value="UniProtKB-KW"/>
</dbReference>
<keyword evidence="3" id="KW-0547">Nucleotide-binding</keyword>
<feature type="region of interest" description="Disordered" evidence="6">
    <location>
        <begin position="344"/>
        <end position="397"/>
    </location>
</feature>
<feature type="compositionally biased region" description="Polar residues" evidence="6">
    <location>
        <begin position="365"/>
        <end position="381"/>
    </location>
</feature>
<accession>A0A8T1V9K4</accession>
<keyword evidence="1" id="KW-0723">Serine/threonine-protein kinase</keyword>
<feature type="compositionally biased region" description="Basic and acidic residues" evidence="6">
    <location>
        <begin position="344"/>
        <end position="358"/>
    </location>
</feature>
<dbReference type="PANTHER" id="PTHR11584">
    <property type="entry name" value="SERINE/THREONINE PROTEIN KINASE"/>
    <property type="match status" value="1"/>
</dbReference>
<evidence type="ECO:0000256" key="5">
    <source>
        <dbReference type="ARBA" id="ARBA00022840"/>
    </source>
</evidence>
<dbReference type="GO" id="GO:0004674">
    <property type="term" value="F:protein serine/threonine kinase activity"/>
    <property type="evidence" value="ECO:0007669"/>
    <property type="project" value="UniProtKB-KW"/>
</dbReference>
<evidence type="ECO:0000256" key="2">
    <source>
        <dbReference type="ARBA" id="ARBA00022679"/>
    </source>
</evidence>
<organism evidence="8 9">
    <name type="scientific">Phytophthora pseudosyringae</name>
    <dbReference type="NCBI Taxonomy" id="221518"/>
    <lineage>
        <taxon>Eukaryota</taxon>
        <taxon>Sar</taxon>
        <taxon>Stramenopiles</taxon>
        <taxon>Oomycota</taxon>
        <taxon>Peronosporomycetes</taxon>
        <taxon>Peronosporales</taxon>
        <taxon>Peronosporaceae</taxon>
        <taxon>Phytophthora</taxon>
    </lineage>
</organism>
<dbReference type="Pfam" id="PF00069">
    <property type="entry name" value="Pkinase"/>
    <property type="match status" value="1"/>
</dbReference>
<keyword evidence="5" id="KW-0067">ATP-binding</keyword>
<comment type="caution">
    <text evidence="8">The sequence shown here is derived from an EMBL/GenBank/DDBJ whole genome shotgun (WGS) entry which is preliminary data.</text>
</comment>
<evidence type="ECO:0000313" key="9">
    <source>
        <dbReference type="Proteomes" id="UP000694044"/>
    </source>
</evidence>
<evidence type="ECO:0000256" key="3">
    <source>
        <dbReference type="ARBA" id="ARBA00022741"/>
    </source>
</evidence>
<dbReference type="PANTHER" id="PTHR11584:SF369">
    <property type="entry name" value="MITOGEN-ACTIVATED PROTEIN KINASE KINASE KINASE 19-RELATED"/>
    <property type="match status" value="1"/>
</dbReference>
<dbReference type="InterPro" id="IPR000719">
    <property type="entry name" value="Prot_kinase_dom"/>
</dbReference>
<evidence type="ECO:0000256" key="4">
    <source>
        <dbReference type="ARBA" id="ARBA00022777"/>
    </source>
</evidence>
<evidence type="ECO:0000313" key="8">
    <source>
        <dbReference type="EMBL" id="KAG7377731.1"/>
    </source>
</evidence>
<keyword evidence="4" id="KW-0418">Kinase</keyword>
<sequence length="469" mass="52933">MGSVVSHCVSIASASHVREGILVALGRHFNDNQDVSSQSARSWLSANFERYDEGNSGFVSSDAVLNVVAELTLFRIHDWSADEVSQFCAFFFRGEDVACNFDYKLFLDYLFFPVNERPLKIKLKKQIAVDDVFTIHEGNLFPASLGPEEPEGHPGHPVILQQLDLKKFAAEAERLPQFGEADELVAQLRHRVNALRLLTHPNLVGFQTTLQNGTSLYVIQEHHQVCTLTTILESFGPMKEPTIRRYLLQILQALTFLHDHGVHHGNLTMQVVHIDSYGLLKLADFGLRRCFLPLLSRSKADEGDWARKTTAPEVLRDCRLWGEKTDVWCVGMLTLQMANGLEKSPHEQVFEQPKDRNPSLRHTRFQPSSATRSPMQKQGSESPEALSGSRLPSLPESASKNLKTFVRACTQRDPRKRPSVKELLEMGFFQIDQTNEANEVQRTVCTDLDATMRRLVSSSPKSLRRKSKG</sequence>
<keyword evidence="9" id="KW-1185">Reference proteome</keyword>
<evidence type="ECO:0000256" key="1">
    <source>
        <dbReference type="ARBA" id="ARBA00022527"/>
    </source>
</evidence>
<name>A0A8T1V9K4_9STRA</name>
<protein>
    <recommendedName>
        <fullName evidence="7">Protein kinase domain-containing protein</fullName>
    </recommendedName>
</protein>
<gene>
    <name evidence="8" type="ORF">PHYPSEUDO_011076</name>
</gene>
<evidence type="ECO:0000256" key="6">
    <source>
        <dbReference type="SAM" id="MobiDB-lite"/>
    </source>
</evidence>
<dbReference type="PROSITE" id="PS50011">
    <property type="entry name" value="PROTEIN_KINASE_DOM"/>
    <property type="match status" value="1"/>
</dbReference>
<dbReference type="SMART" id="SM00220">
    <property type="entry name" value="S_TKc"/>
    <property type="match status" value="1"/>
</dbReference>
<proteinExistence type="predicted"/>
<dbReference type="OrthoDB" id="74619at2759"/>
<keyword evidence="2" id="KW-0808">Transferase</keyword>
<reference evidence="8" key="1">
    <citation type="submission" date="2021-02" db="EMBL/GenBank/DDBJ databases">
        <authorList>
            <person name="Palmer J.M."/>
        </authorList>
    </citation>
    <scope>NUCLEOTIDE SEQUENCE</scope>
    <source>
        <strain evidence="8">SCRP734</strain>
    </source>
</reference>
<dbReference type="EMBL" id="JAGDFM010000489">
    <property type="protein sequence ID" value="KAG7377731.1"/>
    <property type="molecule type" value="Genomic_DNA"/>
</dbReference>